<dbReference type="PANTHER" id="PTHR34309">
    <property type="entry name" value="SLR1406 PROTEIN"/>
    <property type="match status" value="1"/>
</dbReference>
<keyword evidence="2" id="KW-1185">Reference proteome</keyword>
<sequence length="172" mass="18928">MERWEKNLEDYCSTPAFVQQVVDRCCQLLKGKTDAQPLNIHSEAWEIVSRAKEKAQELGISIVISVVDAAGHVVMTYRMENALLVSSEMSYKKAYTAVGMRMASKDLAPLTQPGQWLYQLEIMSDNKIVSLPGGIPIFEGERLAGGIGVSGGNAREDQLIAEYAVQHLQAGK</sequence>
<dbReference type="EMBL" id="JAAXPR010000007">
    <property type="protein sequence ID" value="NKZ20238.1"/>
    <property type="molecule type" value="Genomic_DNA"/>
</dbReference>
<dbReference type="SUPFAM" id="SSF143744">
    <property type="entry name" value="GlcG-like"/>
    <property type="match status" value="1"/>
</dbReference>
<reference evidence="1 2" key="1">
    <citation type="submission" date="2020-04" db="EMBL/GenBank/DDBJ databases">
        <title>MicrobeNet Type strains.</title>
        <authorList>
            <person name="Nicholson A.C."/>
        </authorList>
    </citation>
    <scope>NUCLEOTIDE SEQUENCE [LARGE SCALE GENOMIC DNA]</scope>
    <source>
        <strain evidence="1 2">CCUG 69612</strain>
    </source>
</reference>
<protein>
    <submittedName>
        <fullName evidence="1">Heme-binding protein</fullName>
    </submittedName>
</protein>
<accession>A0A7X6S0J1</accession>
<dbReference type="Gene3D" id="3.30.450.150">
    <property type="entry name" value="Haem-degrading domain"/>
    <property type="match status" value="1"/>
</dbReference>
<evidence type="ECO:0000313" key="2">
    <source>
        <dbReference type="Proteomes" id="UP000522720"/>
    </source>
</evidence>
<dbReference type="Proteomes" id="UP000522720">
    <property type="component" value="Unassembled WGS sequence"/>
</dbReference>
<proteinExistence type="predicted"/>
<name>A0A7X6S0J1_9STRE</name>
<gene>
    <name evidence="1" type="ORF">HF992_05185</name>
</gene>
<dbReference type="PANTHER" id="PTHR34309:SF10">
    <property type="entry name" value="SLR1406 PROTEIN"/>
    <property type="match status" value="1"/>
</dbReference>
<comment type="caution">
    <text evidence="1">The sequence shown here is derived from an EMBL/GenBank/DDBJ whole genome shotgun (WGS) entry which is preliminary data.</text>
</comment>
<dbReference type="InterPro" id="IPR052517">
    <property type="entry name" value="GlcG_carb_metab_protein"/>
</dbReference>
<dbReference type="InterPro" id="IPR005624">
    <property type="entry name" value="PduO/GlcC-like"/>
</dbReference>
<dbReference type="AlphaFoldDB" id="A0A7X6S0J1"/>
<dbReference type="RefSeq" id="WP_168548997.1">
    <property type="nucleotide sequence ID" value="NZ_JAAXPR010000007.1"/>
</dbReference>
<dbReference type="InterPro" id="IPR038084">
    <property type="entry name" value="PduO/GlcC-like_sf"/>
</dbReference>
<organism evidence="1 2">
    <name type="scientific">Streptococcus ovuberis</name>
    <dbReference type="NCBI Taxonomy" id="1936207"/>
    <lineage>
        <taxon>Bacteria</taxon>
        <taxon>Bacillati</taxon>
        <taxon>Bacillota</taxon>
        <taxon>Bacilli</taxon>
        <taxon>Lactobacillales</taxon>
        <taxon>Streptococcaceae</taxon>
        <taxon>Streptococcus</taxon>
    </lineage>
</organism>
<evidence type="ECO:0000313" key="1">
    <source>
        <dbReference type="EMBL" id="NKZ20238.1"/>
    </source>
</evidence>
<dbReference type="Pfam" id="PF03928">
    <property type="entry name" value="HbpS-like"/>
    <property type="match status" value="1"/>
</dbReference>